<dbReference type="PANTHER" id="PTHR30086">
    <property type="entry name" value="ARGININE EXPORTER PROTEIN ARGO"/>
    <property type="match status" value="1"/>
</dbReference>
<dbReference type="GO" id="GO:0005886">
    <property type="term" value="C:plasma membrane"/>
    <property type="evidence" value="ECO:0007669"/>
    <property type="project" value="UniProtKB-SubCell"/>
</dbReference>
<evidence type="ECO:0000256" key="2">
    <source>
        <dbReference type="ARBA" id="ARBA00022475"/>
    </source>
</evidence>
<evidence type="ECO:0000256" key="6">
    <source>
        <dbReference type="SAM" id="Phobius"/>
    </source>
</evidence>
<sequence length="213" mass="23217">MASVWFSYVLLGLSLSAPVGPISIAQIKAGLKNGFWNAWFLGLGAMSTDVIFMLLIYYGATSFLTTPLAKLILWIAGFILLLYLGYESIREARSTVQITDSDAKKEHVGSSFLSGFLLALSNPLNIVFWIGIYGSVMASTIDVIGKQDTLLYSSAIIVGILIWDLFVAIVTHVSRKAVTPRLMQYVSIAAGIVFIGFGIYFGYSAVQQALSFF</sequence>
<feature type="transmembrane region" description="Helical" evidence="6">
    <location>
        <begin position="39"/>
        <end position="59"/>
    </location>
</feature>
<gene>
    <name evidence="7" type="primary">ycgF</name>
    <name evidence="7" type="ORF">PBLR_13496</name>
</gene>
<feature type="transmembrane region" description="Helical" evidence="6">
    <location>
        <begin position="182"/>
        <end position="203"/>
    </location>
</feature>
<name>A0A383REZ0_PAEAL</name>
<evidence type="ECO:0000256" key="3">
    <source>
        <dbReference type="ARBA" id="ARBA00022692"/>
    </source>
</evidence>
<feature type="transmembrane region" description="Helical" evidence="6">
    <location>
        <begin position="110"/>
        <end position="130"/>
    </location>
</feature>
<dbReference type="AlphaFoldDB" id="A0A383REZ0"/>
<evidence type="ECO:0000313" key="8">
    <source>
        <dbReference type="Proteomes" id="UP000304148"/>
    </source>
</evidence>
<keyword evidence="5 6" id="KW-0472">Membrane</keyword>
<dbReference type="GO" id="GO:0015171">
    <property type="term" value="F:amino acid transmembrane transporter activity"/>
    <property type="evidence" value="ECO:0007669"/>
    <property type="project" value="TreeGrafter"/>
</dbReference>
<dbReference type="PANTHER" id="PTHR30086:SF6">
    <property type="entry name" value="AMINO ACID EFFLUX PROTEIN YCGF-RELATED"/>
    <property type="match status" value="1"/>
</dbReference>
<protein>
    <submittedName>
        <fullName evidence="7">Putative amino acid efflux protein YcgF</fullName>
    </submittedName>
</protein>
<dbReference type="InterPro" id="IPR001123">
    <property type="entry name" value="LeuE-type"/>
</dbReference>
<keyword evidence="3 6" id="KW-0812">Transmembrane</keyword>
<feature type="transmembrane region" description="Helical" evidence="6">
    <location>
        <begin position="6"/>
        <end position="27"/>
    </location>
</feature>
<evidence type="ECO:0000256" key="1">
    <source>
        <dbReference type="ARBA" id="ARBA00004651"/>
    </source>
</evidence>
<keyword evidence="4 6" id="KW-1133">Transmembrane helix</keyword>
<dbReference type="Proteomes" id="UP000304148">
    <property type="component" value="Chromosome"/>
</dbReference>
<feature type="transmembrane region" description="Helical" evidence="6">
    <location>
        <begin position="150"/>
        <end position="170"/>
    </location>
</feature>
<accession>A0A383REZ0</accession>
<dbReference type="Pfam" id="PF01810">
    <property type="entry name" value="LysE"/>
    <property type="match status" value="1"/>
</dbReference>
<evidence type="ECO:0000256" key="5">
    <source>
        <dbReference type="ARBA" id="ARBA00023136"/>
    </source>
</evidence>
<dbReference type="RefSeq" id="WP_138186817.1">
    <property type="nucleotide sequence ID" value="NZ_LS992241.1"/>
</dbReference>
<dbReference type="EMBL" id="LS992241">
    <property type="protein sequence ID" value="SYX85074.1"/>
    <property type="molecule type" value="Genomic_DNA"/>
</dbReference>
<keyword evidence="2" id="KW-1003">Cell membrane</keyword>
<organism evidence="7 8">
    <name type="scientific">Paenibacillus alvei</name>
    <name type="common">Bacillus alvei</name>
    <dbReference type="NCBI Taxonomy" id="44250"/>
    <lineage>
        <taxon>Bacteria</taxon>
        <taxon>Bacillati</taxon>
        <taxon>Bacillota</taxon>
        <taxon>Bacilli</taxon>
        <taxon>Bacillales</taxon>
        <taxon>Paenibacillaceae</taxon>
        <taxon>Paenibacillus</taxon>
    </lineage>
</organism>
<feature type="transmembrane region" description="Helical" evidence="6">
    <location>
        <begin position="71"/>
        <end position="89"/>
    </location>
</feature>
<reference evidence="8" key="1">
    <citation type="submission" date="2018-08" db="EMBL/GenBank/DDBJ databases">
        <authorList>
            <person name="Chevrot R."/>
        </authorList>
    </citation>
    <scope>NUCLEOTIDE SEQUENCE [LARGE SCALE GENOMIC DNA]</scope>
</reference>
<proteinExistence type="predicted"/>
<evidence type="ECO:0000313" key="7">
    <source>
        <dbReference type="EMBL" id="SYX85074.1"/>
    </source>
</evidence>
<evidence type="ECO:0000256" key="4">
    <source>
        <dbReference type="ARBA" id="ARBA00022989"/>
    </source>
</evidence>
<comment type="subcellular location">
    <subcellularLocation>
        <location evidence="1">Cell membrane</location>
        <topology evidence="1">Multi-pass membrane protein</topology>
    </subcellularLocation>
</comment>